<protein>
    <recommendedName>
        <fullName evidence="1">thiamine diphosphokinase</fullName>
        <ecNumber evidence="1">2.7.6.2</ecNumber>
    </recommendedName>
</protein>
<dbReference type="PANTHER" id="PTHR13622">
    <property type="entry name" value="THIAMIN PYROPHOSPHOKINASE"/>
    <property type="match status" value="1"/>
</dbReference>
<feature type="compositionally biased region" description="Low complexity" evidence="7">
    <location>
        <begin position="203"/>
        <end position="213"/>
    </location>
</feature>
<dbReference type="InterPro" id="IPR007371">
    <property type="entry name" value="TPK_catalytic"/>
</dbReference>
<name>A0A0D2MXU9_9CHLO</name>
<dbReference type="OrthoDB" id="25149at2759"/>
<dbReference type="InterPro" id="IPR017975">
    <property type="entry name" value="Tubulin_CS"/>
</dbReference>
<feature type="region of interest" description="Disordered" evidence="7">
    <location>
        <begin position="186"/>
        <end position="214"/>
    </location>
</feature>
<dbReference type="CDD" id="cd07995">
    <property type="entry name" value="TPK"/>
    <property type="match status" value="1"/>
</dbReference>
<dbReference type="FunFam" id="2.60.120.320:FF:000001">
    <property type="entry name" value="Thiamine pyrophosphokinase"/>
    <property type="match status" value="1"/>
</dbReference>
<reference evidence="9 10" key="1">
    <citation type="journal article" date="2013" name="BMC Genomics">
        <title>Reconstruction of the lipid metabolism for the microalga Monoraphidium neglectum from its genome sequence reveals characteristics suitable for biofuel production.</title>
        <authorList>
            <person name="Bogen C."/>
            <person name="Al-Dilaimi A."/>
            <person name="Albersmeier A."/>
            <person name="Wichmann J."/>
            <person name="Grundmann M."/>
            <person name="Rupp O."/>
            <person name="Lauersen K.J."/>
            <person name="Blifernez-Klassen O."/>
            <person name="Kalinowski J."/>
            <person name="Goesmann A."/>
            <person name="Mussgnug J.H."/>
            <person name="Kruse O."/>
        </authorList>
    </citation>
    <scope>NUCLEOTIDE SEQUENCE [LARGE SCALE GENOMIC DNA]</scope>
    <source>
        <strain evidence="9 10">SAG 48.87</strain>
    </source>
</reference>
<comment type="function">
    <text evidence="6">Catalyzes the phosphorylation of thiamine to thiamine pyrophosphate (TPP). TPP is an active cofactor for enzymes involved in glycolysis and energy production. Plant leaves require high levels of TPP for photosynthesis and carbohydrate metabolism.</text>
</comment>
<dbReference type="GO" id="GO:0009229">
    <property type="term" value="P:thiamine diphosphate biosynthetic process"/>
    <property type="evidence" value="ECO:0007669"/>
    <property type="project" value="InterPro"/>
</dbReference>
<evidence type="ECO:0000256" key="1">
    <source>
        <dbReference type="ARBA" id="ARBA00013245"/>
    </source>
</evidence>
<evidence type="ECO:0000256" key="7">
    <source>
        <dbReference type="SAM" id="MobiDB-lite"/>
    </source>
</evidence>
<dbReference type="GO" id="GO:0005525">
    <property type="term" value="F:GTP binding"/>
    <property type="evidence" value="ECO:0007669"/>
    <property type="project" value="InterPro"/>
</dbReference>
<proteinExistence type="predicted"/>
<dbReference type="GO" id="GO:0005524">
    <property type="term" value="F:ATP binding"/>
    <property type="evidence" value="ECO:0007669"/>
    <property type="project" value="UniProtKB-KW"/>
</dbReference>
<evidence type="ECO:0000256" key="6">
    <source>
        <dbReference type="ARBA" id="ARBA00025120"/>
    </source>
</evidence>
<dbReference type="Pfam" id="PF04263">
    <property type="entry name" value="TPK_catalytic"/>
    <property type="match status" value="1"/>
</dbReference>
<dbReference type="GO" id="GO:0006772">
    <property type="term" value="P:thiamine metabolic process"/>
    <property type="evidence" value="ECO:0007669"/>
    <property type="project" value="InterPro"/>
</dbReference>
<keyword evidence="2" id="KW-0808">Transferase</keyword>
<organism evidence="9 10">
    <name type="scientific">Monoraphidium neglectum</name>
    <dbReference type="NCBI Taxonomy" id="145388"/>
    <lineage>
        <taxon>Eukaryota</taxon>
        <taxon>Viridiplantae</taxon>
        <taxon>Chlorophyta</taxon>
        <taxon>core chlorophytes</taxon>
        <taxon>Chlorophyceae</taxon>
        <taxon>CS clade</taxon>
        <taxon>Sphaeropleales</taxon>
        <taxon>Selenastraceae</taxon>
        <taxon>Monoraphidium</taxon>
    </lineage>
</organism>
<dbReference type="GO" id="GO:0007017">
    <property type="term" value="P:microtubule-based process"/>
    <property type="evidence" value="ECO:0007669"/>
    <property type="project" value="InterPro"/>
</dbReference>
<keyword evidence="5" id="KW-0067">ATP-binding</keyword>
<dbReference type="PROSITE" id="PS00227">
    <property type="entry name" value="TUBULIN"/>
    <property type="match status" value="1"/>
</dbReference>
<dbReference type="InterPro" id="IPR006282">
    <property type="entry name" value="Thi_PPkinase"/>
</dbReference>
<keyword evidence="3" id="KW-0547">Nucleotide-binding</keyword>
<feature type="region of interest" description="Disordered" evidence="7">
    <location>
        <begin position="342"/>
        <end position="372"/>
    </location>
</feature>
<dbReference type="InterPro" id="IPR036759">
    <property type="entry name" value="TPK_catalytic_sf"/>
</dbReference>
<evidence type="ECO:0000256" key="2">
    <source>
        <dbReference type="ARBA" id="ARBA00022679"/>
    </source>
</evidence>
<dbReference type="RefSeq" id="XP_013904181.1">
    <property type="nucleotide sequence ID" value="XM_014048727.1"/>
</dbReference>
<dbReference type="GO" id="GO:0005874">
    <property type="term" value="C:microtubule"/>
    <property type="evidence" value="ECO:0007669"/>
    <property type="project" value="InterPro"/>
</dbReference>
<dbReference type="InterPro" id="IPR036371">
    <property type="entry name" value="TPK_B1-bd_sf"/>
</dbReference>
<dbReference type="SUPFAM" id="SSF63862">
    <property type="entry name" value="Thiamin pyrophosphokinase, substrate-binding domain"/>
    <property type="match status" value="1"/>
</dbReference>
<gene>
    <name evidence="9" type="ORF">MNEG_2799</name>
</gene>
<keyword evidence="4" id="KW-0418">Kinase</keyword>
<dbReference type="GO" id="GO:0016301">
    <property type="term" value="F:kinase activity"/>
    <property type="evidence" value="ECO:0007669"/>
    <property type="project" value="UniProtKB-KW"/>
</dbReference>
<dbReference type="SUPFAM" id="SSF63999">
    <property type="entry name" value="Thiamin pyrophosphokinase, catalytic domain"/>
    <property type="match status" value="1"/>
</dbReference>
<dbReference type="AlphaFoldDB" id="A0A0D2MXU9"/>
<evidence type="ECO:0000256" key="5">
    <source>
        <dbReference type="ARBA" id="ARBA00022840"/>
    </source>
</evidence>
<evidence type="ECO:0000256" key="4">
    <source>
        <dbReference type="ARBA" id="ARBA00022777"/>
    </source>
</evidence>
<feature type="compositionally biased region" description="Gly residues" evidence="7">
    <location>
        <begin position="349"/>
        <end position="361"/>
    </location>
</feature>
<dbReference type="Proteomes" id="UP000054498">
    <property type="component" value="Unassembled WGS sequence"/>
</dbReference>
<sequence length="372" mass="37933">MAPAAEAATVDGMTPSKATAASAAAAAIDPLTWRITSEHLDPTLPQSRKVHLVVLNWHLPALTARLWQLASTRLCADGGANRLHDEIPSLAAAAGIQSSGPDAARAAFLPDLIKGDLDSVRADVRAYYTSRGVAMVDLSADQDTTDLTKCLAYLDEVIRGANGGANSGANGGVNGSCGENGGTDCAEARSSGSGRGGGGSDGSSGSSSAAADAQAMARRLRDEHAIVVLGALGGRLDHILAHLNTLYSFPQLDITLCGDGNLVRLLPAGRCVVAPHPAMEGPTCGLVPLTGPAVGSSRGLKWDLDNTELRFRGLISTSNIIEGSEVDVTANEDLIWITEFREDTRGTPSGSGGGTGSGTGHGEPISSSGAYA</sequence>
<dbReference type="PANTHER" id="PTHR13622:SF8">
    <property type="entry name" value="THIAMIN PYROPHOSPHOKINASE 1"/>
    <property type="match status" value="1"/>
</dbReference>
<dbReference type="EMBL" id="KK100548">
    <property type="protein sequence ID" value="KIZ05162.1"/>
    <property type="molecule type" value="Genomic_DNA"/>
</dbReference>
<dbReference type="NCBIfam" id="TIGR01378">
    <property type="entry name" value="thi_PPkinase"/>
    <property type="match status" value="1"/>
</dbReference>
<feature type="domain" description="Thiamin pyrophosphokinase thiamin-binding" evidence="8">
    <location>
        <begin position="269"/>
        <end position="335"/>
    </location>
</feature>
<evidence type="ECO:0000313" key="10">
    <source>
        <dbReference type="Proteomes" id="UP000054498"/>
    </source>
</evidence>
<feature type="compositionally biased region" description="Gly residues" evidence="7">
    <location>
        <begin position="193"/>
        <end position="202"/>
    </location>
</feature>
<dbReference type="GO" id="GO:0030975">
    <property type="term" value="F:thiamine binding"/>
    <property type="evidence" value="ECO:0007669"/>
    <property type="project" value="InterPro"/>
</dbReference>
<evidence type="ECO:0000259" key="8">
    <source>
        <dbReference type="SMART" id="SM00983"/>
    </source>
</evidence>
<evidence type="ECO:0000313" key="9">
    <source>
        <dbReference type="EMBL" id="KIZ05162.1"/>
    </source>
</evidence>
<dbReference type="InterPro" id="IPR007373">
    <property type="entry name" value="Thiamin_PyroPKinase_B1-bd"/>
</dbReference>
<accession>A0A0D2MXU9</accession>
<dbReference type="GeneID" id="25735677"/>
<dbReference type="SMART" id="SM00983">
    <property type="entry name" value="TPK_B1_binding"/>
    <property type="match status" value="1"/>
</dbReference>
<dbReference type="Pfam" id="PF04265">
    <property type="entry name" value="TPK_B1_binding"/>
    <property type="match status" value="1"/>
</dbReference>
<dbReference type="KEGG" id="mng:MNEG_2799"/>
<dbReference type="Gene3D" id="3.40.50.10240">
    <property type="entry name" value="Thiamin pyrophosphokinase, catalytic domain"/>
    <property type="match status" value="1"/>
</dbReference>
<dbReference type="STRING" id="145388.A0A0D2MXU9"/>
<keyword evidence="10" id="KW-1185">Reference proteome</keyword>
<dbReference type="GO" id="GO:0004788">
    <property type="term" value="F:thiamine diphosphokinase activity"/>
    <property type="evidence" value="ECO:0007669"/>
    <property type="project" value="UniProtKB-EC"/>
</dbReference>
<dbReference type="Gene3D" id="2.60.120.320">
    <property type="entry name" value="Thiamin pyrophosphokinase, thiamin-binding domain"/>
    <property type="match status" value="1"/>
</dbReference>
<dbReference type="EC" id="2.7.6.2" evidence="1"/>
<evidence type="ECO:0000256" key="3">
    <source>
        <dbReference type="ARBA" id="ARBA00022741"/>
    </source>
</evidence>